<keyword evidence="10" id="KW-1185">Reference proteome</keyword>
<evidence type="ECO:0000256" key="7">
    <source>
        <dbReference type="SAM" id="Phobius"/>
    </source>
</evidence>
<evidence type="ECO:0000256" key="4">
    <source>
        <dbReference type="ARBA" id="ARBA00023136"/>
    </source>
</evidence>
<feature type="region of interest" description="Disordered" evidence="6">
    <location>
        <begin position="1"/>
        <end position="25"/>
    </location>
</feature>
<dbReference type="AlphaFoldDB" id="A0A485LTD0"/>
<reference evidence="8" key="2">
    <citation type="submission" date="2019-06" db="EMBL/GenBank/DDBJ databases">
        <title>Genomics analysis of Aphanomyces spp. identifies a new class of oomycete effector associated with host adaptation.</title>
        <authorList>
            <person name="Gaulin E."/>
        </authorList>
    </citation>
    <scope>NUCLEOTIDE SEQUENCE</scope>
    <source>
        <strain evidence="8">CBS 578.67</strain>
    </source>
</reference>
<feature type="compositionally biased region" description="Basic residues" evidence="6">
    <location>
        <begin position="16"/>
        <end position="25"/>
    </location>
</feature>
<proteinExistence type="predicted"/>
<dbReference type="Pfam" id="PF09446">
    <property type="entry name" value="VMA21"/>
    <property type="match status" value="1"/>
</dbReference>
<feature type="transmembrane region" description="Helical" evidence="7">
    <location>
        <begin position="65"/>
        <end position="85"/>
    </location>
</feature>
<evidence type="ECO:0000313" key="8">
    <source>
        <dbReference type="EMBL" id="KAF0682632.1"/>
    </source>
</evidence>
<evidence type="ECO:0000256" key="3">
    <source>
        <dbReference type="ARBA" id="ARBA00022989"/>
    </source>
</evidence>
<dbReference type="GO" id="GO:0070072">
    <property type="term" value="P:vacuolar proton-transporting V-type ATPase complex assembly"/>
    <property type="evidence" value="ECO:0007669"/>
    <property type="project" value="InterPro"/>
</dbReference>
<feature type="transmembrane region" description="Helical" evidence="7">
    <location>
        <begin position="35"/>
        <end position="53"/>
    </location>
</feature>
<name>A0A485LTD0_9STRA</name>
<keyword evidence="3 7" id="KW-1133">Transmembrane helix</keyword>
<dbReference type="InterPro" id="IPR019013">
    <property type="entry name" value="Vma21"/>
</dbReference>
<keyword evidence="5" id="KW-0968">Cytoplasmic vesicle</keyword>
<dbReference type="OrthoDB" id="160405at2759"/>
<dbReference type="EMBL" id="CAADRA010007537">
    <property type="protein sequence ID" value="VFU01895.1"/>
    <property type="molecule type" value="Genomic_DNA"/>
</dbReference>
<keyword evidence="1 7" id="KW-0812">Transmembrane</keyword>
<evidence type="ECO:0000256" key="1">
    <source>
        <dbReference type="ARBA" id="ARBA00022692"/>
    </source>
</evidence>
<reference evidence="9 10" key="1">
    <citation type="submission" date="2019-03" db="EMBL/GenBank/DDBJ databases">
        <authorList>
            <person name="Gaulin E."/>
            <person name="Dumas B."/>
        </authorList>
    </citation>
    <scope>NUCLEOTIDE SEQUENCE [LARGE SCALE GENOMIC DNA]</scope>
    <source>
        <strain evidence="9">CBS 568.67</strain>
    </source>
</reference>
<dbReference type="GO" id="GO:0031410">
    <property type="term" value="C:cytoplasmic vesicle"/>
    <property type="evidence" value="ECO:0007669"/>
    <property type="project" value="UniProtKB-KW"/>
</dbReference>
<sequence length="107" mass="12085">MCIRPAGNNNGARIPSRTKRSVRNRQHNRHVIRKLAFFSFLMVALPIATFYYLNNHVFKDSENQTMWSGFGAIGVVNVVIFVYILEAFREDAQGDTTAVPVGKLKQG</sequence>
<evidence type="ECO:0000256" key="2">
    <source>
        <dbReference type="ARBA" id="ARBA00022824"/>
    </source>
</evidence>
<keyword evidence="4 7" id="KW-0472">Membrane</keyword>
<accession>A0A485LTD0</accession>
<organism evidence="9 10">
    <name type="scientific">Aphanomyces stellatus</name>
    <dbReference type="NCBI Taxonomy" id="120398"/>
    <lineage>
        <taxon>Eukaryota</taxon>
        <taxon>Sar</taxon>
        <taxon>Stramenopiles</taxon>
        <taxon>Oomycota</taxon>
        <taxon>Saprolegniomycetes</taxon>
        <taxon>Saprolegniales</taxon>
        <taxon>Verrucalvaceae</taxon>
        <taxon>Aphanomyces</taxon>
    </lineage>
</organism>
<gene>
    <name evidence="9" type="primary">Aste57867_25269</name>
    <name evidence="8" type="ORF">As57867_025191</name>
    <name evidence="9" type="ORF">ASTE57867_25269</name>
</gene>
<protein>
    <submittedName>
        <fullName evidence="9">Aste57867_25269 protein</fullName>
    </submittedName>
</protein>
<dbReference type="PANTHER" id="PTHR31792">
    <property type="entry name" value="VACUOLAR ATPASE ASSEMBLY INTEGRAL MEMBRANE PROTEIN VMA21"/>
    <property type="match status" value="1"/>
</dbReference>
<dbReference type="GO" id="GO:0005789">
    <property type="term" value="C:endoplasmic reticulum membrane"/>
    <property type="evidence" value="ECO:0007669"/>
    <property type="project" value="TreeGrafter"/>
</dbReference>
<dbReference type="EMBL" id="VJMH01007511">
    <property type="protein sequence ID" value="KAF0682632.1"/>
    <property type="molecule type" value="Genomic_DNA"/>
</dbReference>
<dbReference type="PANTHER" id="PTHR31792:SF3">
    <property type="entry name" value="VACUOLAR ATPASE ASSEMBLY INTEGRAL MEMBRANE PROTEIN VMA21"/>
    <property type="match status" value="1"/>
</dbReference>
<evidence type="ECO:0000313" key="9">
    <source>
        <dbReference type="EMBL" id="VFU01895.1"/>
    </source>
</evidence>
<keyword evidence="2" id="KW-0256">Endoplasmic reticulum</keyword>
<evidence type="ECO:0000256" key="5">
    <source>
        <dbReference type="ARBA" id="ARBA00023329"/>
    </source>
</evidence>
<evidence type="ECO:0000313" key="10">
    <source>
        <dbReference type="Proteomes" id="UP000332933"/>
    </source>
</evidence>
<evidence type="ECO:0000256" key="6">
    <source>
        <dbReference type="SAM" id="MobiDB-lite"/>
    </source>
</evidence>
<dbReference type="Proteomes" id="UP000332933">
    <property type="component" value="Unassembled WGS sequence"/>
</dbReference>